<dbReference type="AlphaFoldDB" id="A0A1Q2HVG0"/>
<dbReference type="OrthoDB" id="4427544at2"/>
<name>A0A1Q2HVG0_9CORY</name>
<dbReference type="RefSeq" id="WP_095659622.1">
    <property type="nucleotide sequence ID" value="NZ_CP019688.1"/>
</dbReference>
<gene>
    <name evidence="3" type="ORF">CGLAU_04325</name>
</gene>
<evidence type="ECO:0000313" key="4">
    <source>
        <dbReference type="Proteomes" id="UP000217209"/>
    </source>
</evidence>
<proteinExistence type="predicted"/>
<evidence type="ECO:0008006" key="5">
    <source>
        <dbReference type="Google" id="ProtNLM"/>
    </source>
</evidence>
<dbReference type="PROSITE" id="PS51257">
    <property type="entry name" value="PROKAR_LIPOPROTEIN"/>
    <property type="match status" value="1"/>
</dbReference>
<accession>A0A1Q2HVG0</accession>
<evidence type="ECO:0000313" key="3">
    <source>
        <dbReference type="EMBL" id="AQQ14839.1"/>
    </source>
</evidence>
<dbReference type="KEGG" id="cgv:CGLAU_04325"/>
<organism evidence="3 4">
    <name type="scientific">Corynebacterium glaucum</name>
    <dbReference type="NCBI Taxonomy" id="187491"/>
    <lineage>
        <taxon>Bacteria</taxon>
        <taxon>Bacillati</taxon>
        <taxon>Actinomycetota</taxon>
        <taxon>Actinomycetes</taxon>
        <taxon>Mycobacteriales</taxon>
        <taxon>Corynebacteriaceae</taxon>
        <taxon>Corynebacterium</taxon>
    </lineage>
</organism>
<feature type="chain" id="PRO_5039230039" description="Lipoprotein" evidence="2">
    <location>
        <begin position="23"/>
        <end position="177"/>
    </location>
</feature>
<dbReference type="EMBL" id="CP019688">
    <property type="protein sequence ID" value="AQQ14839.1"/>
    <property type="molecule type" value="Genomic_DNA"/>
</dbReference>
<reference evidence="3 4" key="1">
    <citation type="submission" date="2016-12" db="EMBL/GenBank/DDBJ databases">
        <authorList>
            <person name="Song W.-J."/>
            <person name="Kurnit D.M."/>
        </authorList>
    </citation>
    <scope>NUCLEOTIDE SEQUENCE [LARGE SCALE GENOMIC DNA]</scope>
    <source>
        <strain evidence="3 4">DSM 30827</strain>
    </source>
</reference>
<protein>
    <recommendedName>
        <fullName evidence="5">Lipoprotein</fullName>
    </recommendedName>
</protein>
<feature type="signal peptide" evidence="2">
    <location>
        <begin position="1"/>
        <end position="22"/>
    </location>
</feature>
<keyword evidence="4" id="KW-1185">Reference proteome</keyword>
<evidence type="ECO:0000256" key="1">
    <source>
        <dbReference type="SAM" id="MobiDB-lite"/>
    </source>
</evidence>
<dbReference type="Proteomes" id="UP000217209">
    <property type="component" value="Chromosome"/>
</dbReference>
<evidence type="ECO:0000256" key="2">
    <source>
        <dbReference type="SAM" id="SignalP"/>
    </source>
</evidence>
<keyword evidence="2" id="KW-0732">Signal</keyword>
<feature type="region of interest" description="Disordered" evidence="1">
    <location>
        <begin position="25"/>
        <end position="56"/>
    </location>
</feature>
<sequence length="177" mass="17873" precursor="true">MTSTSARKVAAGVAAVAALAIAACSPPHENPSASGKVDTATSQNPDSLAGSDLAGETSAASVTNVTAAESVRESAGASSTAAAGELPRFNNCDITGVERPISLNLDCKGNKDRLEDIVWDEWTATGATGTATRITVDPERVMEGSTVTLGGPQVVDGELVFTTITVDGKPENPESGI</sequence>